<proteinExistence type="predicted"/>
<accession>B0DTT1</accession>
<dbReference type="AlphaFoldDB" id="B0DTT1"/>
<evidence type="ECO:0000313" key="1">
    <source>
        <dbReference type="EMBL" id="EDR02035.1"/>
    </source>
</evidence>
<dbReference type="EMBL" id="DS547134">
    <property type="protein sequence ID" value="EDR02035.1"/>
    <property type="molecule type" value="Genomic_DNA"/>
</dbReference>
<name>B0DTT1_LACBS</name>
<dbReference type="GeneID" id="6082962"/>
<evidence type="ECO:0000313" key="2">
    <source>
        <dbReference type="Proteomes" id="UP000001194"/>
    </source>
</evidence>
<protein>
    <submittedName>
        <fullName evidence="1">Predicted protein</fullName>
    </submittedName>
</protein>
<gene>
    <name evidence="1" type="ORF">LACBIDRAFT_310248</name>
</gene>
<dbReference type="InParanoid" id="B0DTT1"/>
<dbReference type="HOGENOM" id="CLU_3143337_0_0_1"/>
<dbReference type="Proteomes" id="UP000001194">
    <property type="component" value="Unassembled WGS sequence"/>
</dbReference>
<organism evidence="2">
    <name type="scientific">Laccaria bicolor (strain S238N-H82 / ATCC MYA-4686)</name>
    <name type="common">Bicoloured deceiver</name>
    <name type="synonym">Laccaria laccata var. bicolor</name>
    <dbReference type="NCBI Taxonomy" id="486041"/>
    <lineage>
        <taxon>Eukaryota</taxon>
        <taxon>Fungi</taxon>
        <taxon>Dikarya</taxon>
        <taxon>Basidiomycota</taxon>
        <taxon>Agaricomycotina</taxon>
        <taxon>Agaricomycetes</taxon>
        <taxon>Agaricomycetidae</taxon>
        <taxon>Agaricales</taxon>
        <taxon>Agaricineae</taxon>
        <taxon>Hydnangiaceae</taxon>
        <taxon>Laccaria</taxon>
    </lineage>
</organism>
<keyword evidence="2" id="KW-1185">Reference proteome</keyword>
<dbReference type="OrthoDB" id="6287725at2759"/>
<reference evidence="1 2" key="1">
    <citation type="journal article" date="2008" name="Nature">
        <title>The genome of Laccaria bicolor provides insights into mycorrhizal symbiosis.</title>
        <authorList>
            <person name="Martin F."/>
            <person name="Aerts A."/>
            <person name="Ahren D."/>
            <person name="Brun A."/>
            <person name="Danchin E.G.J."/>
            <person name="Duchaussoy F."/>
            <person name="Gibon J."/>
            <person name="Kohler A."/>
            <person name="Lindquist E."/>
            <person name="Pereda V."/>
            <person name="Salamov A."/>
            <person name="Shapiro H.J."/>
            <person name="Wuyts J."/>
            <person name="Blaudez D."/>
            <person name="Buee M."/>
            <person name="Brokstein P."/>
            <person name="Canbaeck B."/>
            <person name="Cohen D."/>
            <person name="Courty P.E."/>
            <person name="Coutinho P.M."/>
            <person name="Delaruelle C."/>
            <person name="Detter J.C."/>
            <person name="Deveau A."/>
            <person name="DiFazio S."/>
            <person name="Duplessis S."/>
            <person name="Fraissinet-Tachet L."/>
            <person name="Lucic E."/>
            <person name="Frey-Klett P."/>
            <person name="Fourrey C."/>
            <person name="Feussner I."/>
            <person name="Gay G."/>
            <person name="Grimwood J."/>
            <person name="Hoegger P.J."/>
            <person name="Jain P."/>
            <person name="Kilaru S."/>
            <person name="Labbe J."/>
            <person name="Lin Y.C."/>
            <person name="Legue V."/>
            <person name="Le Tacon F."/>
            <person name="Marmeisse R."/>
            <person name="Melayah D."/>
            <person name="Montanini B."/>
            <person name="Muratet M."/>
            <person name="Nehls U."/>
            <person name="Niculita-Hirzel H."/>
            <person name="Oudot-Le Secq M.P."/>
            <person name="Peter M."/>
            <person name="Quesneville H."/>
            <person name="Rajashekar B."/>
            <person name="Reich M."/>
            <person name="Rouhier N."/>
            <person name="Schmutz J."/>
            <person name="Yin T."/>
            <person name="Chalot M."/>
            <person name="Henrissat B."/>
            <person name="Kuees U."/>
            <person name="Lucas S."/>
            <person name="Van de Peer Y."/>
            <person name="Podila G.K."/>
            <person name="Polle A."/>
            <person name="Pukkila P.J."/>
            <person name="Richardson P.M."/>
            <person name="Rouze P."/>
            <person name="Sanders I.R."/>
            <person name="Stajich J.E."/>
            <person name="Tunlid A."/>
            <person name="Tuskan G."/>
            <person name="Grigoriev I.V."/>
        </authorList>
    </citation>
    <scope>NUCLEOTIDE SEQUENCE [LARGE SCALE GENOMIC DNA]</scope>
    <source>
        <strain evidence="2">S238N-H82 / ATCC MYA-4686</strain>
    </source>
</reference>
<sequence>MNILQTFAKVHEDRLILVYTAALPWCLHSMDQFAEDIGIFSDQEGKQSI</sequence>
<dbReference type="RefSeq" id="XP_001887426.1">
    <property type="nucleotide sequence ID" value="XM_001887391.1"/>
</dbReference>
<dbReference type="KEGG" id="lbc:LACBIDRAFT_310248"/>